<dbReference type="CDD" id="cd00022">
    <property type="entry name" value="BIR"/>
    <property type="match status" value="2"/>
</dbReference>
<dbReference type="PROSITE" id="PS50143">
    <property type="entry name" value="BIR_REPEAT_2"/>
    <property type="match status" value="2"/>
</dbReference>
<dbReference type="SUPFAM" id="SSF57924">
    <property type="entry name" value="Inhibitor of apoptosis (IAP) repeat"/>
    <property type="match status" value="2"/>
</dbReference>
<feature type="region of interest" description="Disordered" evidence="3">
    <location>
        <begin position="211"/>
        <end position="318"/>
    </location>
</feature>
<evidence type="ECO:0000256" key="1">
    <source>
        <dbReference type="ARBA" id="ARBA00022723"/>
    </source>
</evidence>
<organism evidence="4 5">
    <name type="scientific">Alternaria alternata</name>
    <name type="common">Alternaria rot fungus</name>
    <name type="synonym">Torula alternata</name>
    <dbReference type="NCBI Taxonomy" id="5599"/>
    <lineage>
        <taxon>Eukaryota</taxon>
        <taxon>Fungi</taxon>
        <taxon>Dikarya</taxon>
        <taxon>Ascomycota</taxon>
        <taxon>Pezizomycotina</taxon>
        <taxon>Dothideomycetes</taxon>
        <taxon>Pleosporomycetidae</taxon>
        <taxon>Pleosporales</taxon>
        <taxon>Pleosporineae</taxon>
        <taxon>Pleosporaceae</taxon>
        <taxon>Alternaria</taxon>
        <taxon>Alternaria sect. Alternaria</taxon>
        <taxon>Alternaria alternata complex</taxon>
    </lineage>
</organism>
<feature type="compositionally biased region" description="Basic residues" evidence="3">
    <location>
        <begin position="215"/>
        <end position="227"/>
    </location>
</feature>
<accession>A0A177D9C7</accession>
<evidence type="ECO:0000256" key="2">
    <source>
        <dbReference type="ARBA" id="ARBA00022833"/>
    </source>
</evidence>
<proteinExistence type="predicted"/>
<feature type="compositionally biased region" description="Polar residues" evidence="3">
    <location>
        <begin position="309"/>
        <end position="318"/>
    </location>
</feature>
<gene>
    <name evidence="4" type="ORF">CC77DRAFT_1024653</name>
</gene>
<protein>
    <submittedName>
        <fullName evidence="4">Inhibitor of apoptosis repeat-containing protein</fullName>
    </submittedName>
</protein>
<dbReference type="STRING" id="5599.A0A177D9C7"/>
<dbReference type="PANTHER" id="PTHR46771:SF5">
    <property type="entry name" value="DETERIN"/>
    <property type="match status" value="1"/>
</dbReference>
<evidence type="ECO:0000313" key="4">
    <source>
        <dbReference type="EMBL" id="OAG15712.1"/>
    </source>
</evidence>
<dbReference type="GeneID" id="29111511"/>
<dbReference type="GO" id="GO:0046872">
    <property type="term" value="F:metal ion binding"/>
    <property type="evidence" value="ECO:0007669"/>
    <property type="project" value="UniProtKB-KW"/>
</dbReference>
<dbReference type="SMART" id="SM00238">
    <property type="entry name" value="BIR"/>
    <property type="match status" value="2"/>
</dbReference>
<feature type="compositionally biased region" description="Low complexity" evidence="3">
    <location>
        <begin position="228"/>
        <end position="238"/>
    </location>
</feature>
<sequence length="456" mass="49467">MDAALASLQARLATFGGAATTTKTRRTSSRSKKAGAKSKAAAWPLSSPSAQDLAFAGFVWRPTTASPDNVQCFSCECQLDGWEESDIPAYEHATHSPSCGFAVIACIRLRAGDPGRTEEDPTSDAMVAARRDTFGNMWPLDTSAGYPSVDQMVAAGWFYDPSDETPDGVTCPYCSLALDAWDIGDDPNQEHRKRSPECLFYTLSDIYNPPVPVAKKGKRASKAKRPSARSSTASTTSKKATRGKKRTSDAMEDTELSEVAPQPARGKKRMSDTMEDTQFSEVVQPAPKRVRSSSIESFPSDLPVGTPKKTPTQPHDNINSDFDMSSLPADLMVGTPKRTPPPHSEADDMGNTHGWEPADVDMLFASQGEAQGLMQDILIDAGLDNIETAGSTPEQIYDAVIAGLTDHEKSMTIEQWVLYNAKRGEEKLRMACERQIMAFEAEGQRAMAVLEAIPSI</sequence>
<dbReference type="RefSeq" id="XP_018381133.1">
    <property type="nucleotide sequence ID" value="XM_018525917.1"/>
</dbReference>
<evidence type="ECO:0000313" key="5">
    <source>
        <dbReference type="Proteomes" id="UP000077248"/>
    </source>
</evidence>
<dbReference type="EMBL" id="KV441492">
    <property type="protein sequence ID" value="OAG15712.1"/>
    <property type="molecule type" value="Genomic_DNA"/>
</dbReference>
<reference evidence="4 5" key="1">
    <citation type="submission" date="2016-05" db="EMBL/GenBank/DDBJ databases">
        <title>Comparative analysis of secretome profiles of manganese(II)-oxidizing ascomycete fungi.</title>
        <authorList>
            <consortium name="DOE Joint Genome Institute"/>
            <person name="Zeiner C.A."/>
            <person name="Purvine S.O."/>
            <person name="Zink E.M."/>
            <person name="Wu S."/>
            <person name="Pasa-Tolic L."/>
            <person name="Chaput D.L."/>
            <person name="Haridas S."/>
            <person name="Grigoriev I.V."/>
            <person name="Santelli C.M."/>
            <person name="Hansel C.M."/>
        </authorList>
    </citation>
    <scope>NUCLEOTIDE SEQUENCE [LARGE SCALE GENOMIC DNA]</scope>
    <source>
        <strain evidence="4 5">SRC1lrK2f</strain>
    </source>
</reference>
<evidence type="ECO:0000256" key="3">
    <source>
        <dbReference type="SAM" id="MobiDB-lite"/>
    </source>
</evidence>
<keyword evidence="5" id="KW-1185">Reference proteome</keyword>
<feature type="compositionally biased region" description="Basic residues" evidence="3">
    <location>
        <begin position="23"/>
        <end position="36"/>
    </location>
</feature>
<dbReference type="KEGG" id="aalt:CC77DRAFT_1024653"/>
<dbReference type="PANTHER" id="PTHR46771">
    <property type="entry name" value="DETERIN"/>
    <property type="match status" value="1"/>
</dbReference>
<dbReference type="InterPro" id="IPR001370">
    <property type="entry name" value="BIR_rpt"/>
</dbReference>
<dbReference type="AlphaFoldDB" id="A0A177D9C7"/>
<keyword evidence="2" id="KW-0862">Zinc</keyword>
<dbReference type="VEuPathDB" id="FungiDB:CC77DRAFT_1024653"/>
<keyword evidence="1" id="KW-0479">Metal-binding</keyword>
<name>A0A177D9C7_ALTAL</name>
<feature type="region of interest" description="Disordered" evidence="3">
    <location>
        <begin position="19"/>
        <end position="41"/>
    </location>
</feature>
<dbReference type="Proteomes" id="UP000077248">
    <property type="component" value="Unassembled WGS sequence"/>
</dbReference>
<dbReference type="InterPro" id="IPR051190">
    <property type="entry name" value="Baculoviral_IAP"/>
</dbReference>
<dbReference type="Pfam" id="PF00653">
    <property type="entry name" value="BIR"/>
    <property type="match status" value="2"/>
</dbReference>
<dbReference type="Gene3D" id="1.10.1170.10">
    <property type="entry name" value="Inhibitor Of Apoptosis Protein (2mihbC-IAP-1), Chain A"/>
    <property type="match status" value="2"/>
</dbReference>
<dbReference type="OMA" id="WDIGDDP"/>